<keyword evidence="3" id="KW-0368">Histidine biosynthesis</keyword>
<feature type="binding site" evidence="4">
    <location>
        <begin position="69"/>
        <end position="71"/>
    </location>
    <ligand>
        <name>L-histidine</name>
        <dbReference type="ChEBI" id="CHEBI:57595"/>
    </ligand>
</feature>
<proteinExistence type="predicted"/>
<dbReference type="Pfam" id="PF13393">
    <property type="entry name" value="tRNA-synt_His"/>
    <property type="match status" value="2"/>
</dbReference>
<evidence type="ECO:0000256" key="2">
    <source>
        <dbReference type="ARBA" id="ARBA00017399"/>
    </source>
</evidence>
<dbReference type="Gene3D" id="3.30.930.10">
    <property type="entry name" value="Bira Bifunctional Protein, Domain 2"/>
    <property type="match status" value="2"/>
</dbReference>
<name>A0A4R2GLX6_9HYPH</name>
<dbReference type="OrthoDB" id="9797914at2"/>
<sequence length="378" mass="40085">MSPLLTDEPATQQACADLLALFGREGYHRVEPPVLQPASVFLDLSGEDIRRRLFITASGDGAELCLRPEYTIPVTRQFLEARARGAQPQTAVSYLGPVFRLRAGETGEFPQAGVESFGRDDRSAADAEILGLAVEATTTLGLRNAAVRLGDMGLLTAVVDALGVDAPTRRRLLRGVAAGQPLAALTGEGNADGDYAGLLGALEGQDPRAARAFVEDVLTIAGITTVGGRSASDIARRFLARAERRAAALGGEKREVLESYLAIAGNPDDAVVALRKLAGDASLDIGAAIDQFEERLGFFAARDVDVEHISFSARFARNLDYYSGFIFEIDDPVRADRRPVAAGGRYDGLAERLGASAPLPAVGCAVWLDRFDSLAVTA</sequence>
<accession>A0A4R2GLX6</accession>
<dbReference type="SUPFAM" id="SSF55681">
    <property type="entry name" value="Class II aaRS and biotin synthetases"/>
    <property type="match status" value="1"/>
</dbReference>
<dbReference type="GO" id="GO:0000105">
    <property type="term" value="P:L-histidine biosynthetic process"/>
    <property type="evidence" value="ECO:0007669"/>
    <property type="project" value="UniProtKB-KW"/>
</dbReference>
<keyword evidence="3" id="KW-0028">Amino-acid biosynthesis</keyword>
<feature type="binding site" evidence="4">
    <location>
        <position position="100"/>
    </location>
    <ligand>
        <name>L-histidine</name>
        <dbReference type="ChEBI" id="CHEBI:57595"/>
    </ligand>
</feature>
<evidence type="ECO:0000256" key="3">
    <source>
        <dbReference type="ARBA" id="ARBA00023102"/>
    </source>
</evidence>
<feature type="binding site" evidence="4">
    <location>
        <position position="111"/>
    </location>
    <ligand>
        <name>L-histidine</name>
        <dbReference type="ChEBI" id="CHEBI:57595"/>
    </ligand>
</feature>
<feature type="binding site" evidence="4">
    <location>
        <position position="317"/>
    </location>
    <ligand>
        <name>L-histidine</name>
        <dbReference type="ChEBI" id="CHEBI:57595"/>
    </ligand>
</feature>
<reference evidence="6 7" key="1">
    <citation type="submission" date="2019-03" db="EMBL/GenBank/DDBJ databases">
        <title>Genomic Encyclopedia of Type Strains, Phase IV (KMG-IV): sequencing the most valuable type-strain genomes for metagenomic binning, comparative biology and taxonomic classification.</title>
        <authorList>
            <person name="Goeker M."/>
        </authorList>
    </citation>
    <scope>NUCLEOTIDE SEQUENCE [LARGE SCALE GENOMIC DNA]</scope>
    <source>
        <strain evidence="6 7">DSM 22958</strain>
    </source>
</reference>
<dbReference type="NCBIfam" id="NF008953">
    <property type="entry name" value="PRK12295.1-6"/>
    <property type="match status" value="1"/>
</dbReference>
<dbReference type="GO" id="GO:0005737">
    <property type="term" value="C:cytoplasm"/>
    <property type="evidence" value="ECO:0007669"/>
    <property type="project" value="InterPro"/>
</dbReference>
<comment type="caution">
    <text evidence="6">The sequence shown here is derived from an EMBL/GenBank/DDBJ whole genome shotgun (WGS) entry which is preliminary data.</text>
</comment>
<dbReference type="InterPro" id="IPR041715">
    <property type="entry name" value="HisRS-like_core"/>
</dbReference>
<dbReference type="Proteomes" id="UP000294881">
    <property type="component" value="Unassembled WGS sequence"/>
</dbReference>
<dbReference type="EMBL" id="SLWL01000016">
    <property type="protein sequence ID" value="TCO10010.1"/>
    <property type="molecule type" value="Genomic_DNA"/>
</dbReference>
<gene>
    <name evidence="6" type="ORF">EV666_11644</name>
</gene>
<comment type="subunit">
    <text evidence="1">Homodimer.</text>
</comment>
<protein>
    <recommendedName>
        <fullName evidence="2">Histidine--tRNA ligase</fullName>
    </recommendedName>
</protein>
<feature type="binding site" evidence="4">
    <location>
        <begin position="321"/>
        <end position="322"/>
    </location>
    <ligand>
        <name>L-histidine</name>
        <dbReference type="ChEBI" id="CHEBI:57595"/>
    </ligand>
</feature>
<evidence type="ECO:0000256" key="4">
    <source>
        <dbReference type="PIRSR" id="PIRSR001549-1"/>
    </source>
</evidence>
<dbReference type="InterPro" id="IPR006195">
    <property type="entry name" value="aa-tRNA-synth_II"/>
</dbReference>
<keyword evidence="7" id="KW-1185">Reference proteome</keyword>
<dbReference type="GO" id="GO:0016757">
    <property type="term" value="F:glycosyltransferase activity"/>
    <property type="evidence" value="ECO:0007669"/>
    <property type="project" value="UniProtKB-KW"/>
</dbReference>
<evidence type="ECO:0000256" key="1">
    <source>
        <dbReference type="ARBA" id="ARBA00011738"/>
    </source>
</evidence>
<dbReference type="PROSITE" id="PS50862">
    <property type="entry name" value="AA_TRNA_LIGASE_II"/>
    <property type="match status" value="1"/>
</dbReference>
<dbReference type="GO" id="GO:0006427">
    <property type="term" value="P:histidyl-tRNA aminoacylation"/>
    <property type="evidence" value="ECO:0007669"/>
    <property type="project" value="TreeGrafter"/>
</dbReference>
<evidence type="ECO:0000259" key="5">
    <source>
        <dbReference type="PROSITE" id="PS50862"/>
    </source>
</evidence>
<evidence type="ECO:0000313" key="6">
    <source>
        <dbReference type="EMBL" id="TCO10010.1"/>
    </source>
</evidence>
<organism evidence="6 7">
    <name type="scientific">Camelimonas lactis</name>
    <dbReference type="NCBI Taxonomy" id="659006"/>
    <lineage>
        <taxon>Bacteria</taxon>
        <taxon>Pseudomonadati</taxon>
        <taxon>Pseudomonadota</taxon>
        <taxon>Alphaproteobacteria</taxon>
        <taxon>Hyphomicrobiales</taxon>
        <taxon>Chelatococcaceae</taxon>
        <taxon>Camelimonas</taxon>
    </lineage>
</organism>
<dbReference type="PIRSF" id="PIRSF001549">
    <property type="entry name" value="His-tRNA_synth"/>
    <property type="match status" value="1"/>
</dbReference>
<feature type="domain" description="Aminoacyl-transfer RNA synthetases class-II family profile" evidence="5">
    <location>
        <begin position="24"/>
        <end position="371"/>
    </location>
</feature>
<dbReference type="AlphaFoldDB" id="A0A4R2GLX6"/>
<dbReference type="PANTHER" id="PTHR43707">
    <property type="entry name" value="HISTIDYL-TRNA SYNTHETASE"/>
    <property type="match status" value="1"/>
</dbReference>
<feature type="binding site" evidence="4">
    <location>
        <position position="115"/>
    </location>
    <ligand>
        <name>L-histidine</name>
        <dbReference type="ChEBI" id="CHEBI:57595"/>
    </ligand>
</feature>
<keyword evidence="6" id="KW-0808">Transferase</keyword>
<dbReference type="InterPro" id="IPR004516">
    <property type="entry name" value="HisRS/HisZ"/>
</dbReference>
<dbReference type="RefSeq" id="WP_132010072.1">
    <property type="nucleotide sequence ID" value="NZ_JBHUNN010000002.1"/>
</dbReference>
<keyword evidence="6" id="KW-0328">Glycosyltransferase</keyword>
<dbReference type="InterPro" id="IPR045864">
    <property type="entry name" value="aa-tRNA-synth_II/BPL/LPL"/>
</dbReference>
<dbReference type="PANTHER" id="PTHR43707:SF1">
    <property type="entry name" value="HISTIDINE--TRNA LIGASE, MITOCHONDRIAL-RELATED"/>
    <property type="match status" value="1"/>
</dbReference>
<dbReference type="GO" id="GO:0004821">
    <property type="term" value="F:histidine-tRNA ligase activity"/>
    <property type="evidence" value="ECO:0007669"/>
    <property type="project" value="TreeGrafter"/>
</dbReference>
<evidence type="ECO:0000313" key="7">
    <source>
        <dbReference type="Proteomes" id="UP000294881"/>
    </source>
</evidence>